<organism evidence="2 3">
    <name type="scientific">Actinacidiphila cocklensis</name>
    <dbReference type="NCBI Taxonomy" id="887465"/>
    <lineage>
        <taxon>Bacteria</taxon>
        <taxon>Bacillati</taxon>
        <taxon>Actinomycetota</taxon>
        <taxon>Actinomycetes</taxon>
        <taxon>Kitasatosporales</taxon>
        <taxon>Streptomycetaceae</taxon>
        <taxon>Actinacidiphila</taxon>
    </lineage>
</organism>
<name>A0A9W4DJW2_9ACTN</name>
<sequence>MGRRIRRRAAGPARPGRGPGAARGAPLALLVGRGGTRGLKNPSSKVSARPPPHPPRPRVRTMT</sequence>
<gene>
    <name evidence="2" type="ORF">SCOCK_120175</name>
</gene>
<keyword evidence="3" id="KW-1185">Reference proteome</keyword>
<evidence type="ECO:0000313" key="2">
    <source>
        <dbReference type="EMBL" id="CAG6391539.1"/>
    </source>
</evidence>
<dbReference type="EMBL" id="CAJSLV010000024">
    <property type="protein sequence ID" value="CAG6391539.1"/>
    <property type="molecule type" value="Genomic_DNA"/>
</dbReference>
<comment type="caution">
    <text evidence="2">The sequence shown here is derived from an EMBL/GenBank/DDBJ whole genome shotgun (WGS) entry which is preliminary data.</text>
</comment>
<feature type="region of interest" description="Disordered" evidence="1">
    <location>
        <begin position="1"/>
        <end position="63"/>
    </location>
</feature>
<evidence type="ECO:0000256" key="1">
    <source>
        <dbReference type="SAM" id="MobiDB-lite"/>
    </source>
</evidence>
<proteinExistence type="predicted"/>
<accession>A0A9W4DJW2</accession>
<evidence type="ECO:0000313" key="3">
    <source>
        <dbReference type="Proteomes" id="UP001152519"/>
    </source>
</evidence>
<dbReference type="AlphaFoldDB" id="A0A9W4DJW2"/>
<protein>
    <submittedName>
        <fullName evidence="2">Uncharacterized protein</fullName>
    </submittedName>
</protein>
<reference evidence="2" key="1">
    <citation type="submission" date="2021-05" db="EMBL/GenBank/DDBJ databases">
        <authorList>
            <person name="Arsene-Ploetze F."/>
        </authorList>
    </citation>
    <scope>NUCLEOTIDE SEQUENCE</scope>
    <source>
        <strain evidence="2">DSM 42138</strain>
    </source>
</reference>
<feature type="compositionally biased region" description="Low complexity" evidence="1">
    <location>
        <begin position="10"/>
        <end position="31"/>
    </location>
</feature>
<dbReference type="Proteomes" id="UP001152519">
    <property type="component" value="Unassembled WGS sequence"/>
</dbReference>